<dbReference type="Pfam" id="PF00172">
    <property type="entry name" value="Zn_clus"/>
    <property type="match status" value="1"/>
</dbReference>
<keyword evidence="2" id="KW-0539">Nucleus</keyword>
<dbReference type="AlphaFoldDB" id="A0AAJ0FXU4"/>
<dbReference type="Gene3D" id="4.10.240.10">
    <property type="entry name" value="Zn(2)-C6 fungal-type DNA-binding domain"/>
    <property type="match status" value="1"/>
</dbReference>
<dbReference type="SMART" id="SM00066">
    <property type="entry name" value="GAL4"/>
    <property type="match status" value="1"/>
</dbReference>
<gene>
    <name evidence="6" type="ORF">QQS21_006933</name>
</gene>
<feature type="compositionally biased region" description="Low complexity" evidence="4">
    <location>
        <begin position="120"/>
        <end position="145"/>
    </location>
</feature>
<evidence type="ECO:0000256" key="3">
    <source>
        <dbReference type="SAM" id="Coils"/>
    </source>
</evidence>
<dbReference type="PANTHER" id="PTHR46910:SF4">
    <property type="entry name" value="ZN(2)-C6 FUNGAL-TYPE DOMAIN-CONTAINING PROTEIN"/>
    <property type="match status" value="1"/>
</dbReference>
<dbReference type="EMBL" id="JASWJB010000135">
    <property type="protein sequence ID" value="KAK2595333.1"/>
    <property type="molecule type" value="Genomic_DNA"/>
</dbReference>
<keyword evidence="7" id="KW-1185">Reference proteome</keyword>
<evidence type="ECO:0000259" key="5">
    <source>
        <dbReference type="PROSITE" id="PS50048"/>
    </source>
</evidence>
<feature type="region of interest" description="Disordered" evidence="4">
    <location>
        <begin position="182"/>
        <end position="233"/>
    </location>
</feature>
<feature type="coiled-coil region" evidence="3">
    <location>
        <begin position="719"/>
        <end position="746"/>
    </location>
</feature>
<feature type="domain" description="Zn(2)-C6 fungal-type" evidence="5">
    <location>
        <begin position="263"/>
        <end position="293"/>
    </location>
</feature>
<feature type="compositionally biased region" description="Low complexity" evidence="4">
    <location>
        <begin position="55"/>
        <end position="74"/>
    </location>
</feature>
<feature type="compositionally biased region" description="Polar residues" evidence="4">
    <location>
        <begin position="961"/>
        <end position="978"/>
    </location>
</feature>
<dbReference type="PROSITE" id="PS00463">
    <property type="entry name" value="ZN2_CY6_FUNGAL_1"/>
    <property type="match status" value="1"/>
</dbReference>
<feature type="compositionally biased region" description="Low complexity" evidence="4">
    <location>
        <begin position="24"/>
        <end position="33"/>
    </location>
</feature>
<feature type="region of interest" description="Disordered" evidence="4">
    <location>
        <begin position="336"/>
        <end position="363"/>
    </location>
</feature>
<dbReference type="GO" id="GO:0008270">
    <property type="term" value="F:zinc ion binding"/>
    <property type="evidence" value="ECO:0007669"/>
    <property type="project" value="InterPro"/>
</dbReference>
<dbReference type="CDD" id="cd00067">
    <property type="entry name" value="GAL4"/>
    <property type="match status" value="1"/>
</dbReference>
<protein>
    <recommendedName>
        <fullName evidence="5">Zn(2)-C6 fungal-type domain-containing protein</fullName>
    </recommendedName>
</protein>
<dbReference type="GO" id="GO:0006351">
    <property type="term" value="P:DNA-templated transcription"/>
    <property type="evidence" value="ECO:0007669"/>
    <property type="project" value="InterPro"/>
</dbReference>
<dbReference type="SUPFAM" id="SSF57701">
    <property type="entry name" value="Zn2/Cys6 DNA-binding domain"/>
    <property type="match status" value="1"/>
</dbReference>
<organism evidence="6 7">
    <name type="scientific">Conoideocrella luteorostrata</name>
    <dbReference type="NCBI Taxonomy" id="1105319"/>
    <lineage>
        <taxon>Eukaryota</taxon>
        <taxon>Fungi</taxon>
        <taxon>Dikarya</taxon>
        <taxon>Ascomycota</taxon>
        <taxon>Pezizomycotina</taxon>
        <taxon>Sordariomycetes</taxon>
        <taxon>Hypocreomycetidae</taxon>
        <taxon>Hypocreales</taxon>
        <taxon>Clavicipitaceae</taxon>
        <taxon>Conoideocrella</taxon>
    </lineage>
</organism>
<dbReference type="InterPro" id="IPR036864">
    <property type="entry name" value="Zn2-C6_fun-type_DNA-bd_sf"/>
</dbReference>
<comment type="caution">
    <text evidence="6">The sequence shown here is derived from an EMBL/GenBank/DDBJ whole genome shotgun (WGS) entry which is preliminary data.</text>
</comment>
<dbReference type="PROSITE" id="PS50048">
    <property type="entry name" value="ZN2_CY6_FUNGAL_2"/>
    <property type="match status" value="1"/>
</dbReference>
<dbReference type="GO" id="GO:0000981">
    <property type="term" value="F:DNA-binding transcription factor activity, RNA polymerase II-specific"/>
    <property type="evidence" value="ECO:0007669"/>
    <property type="project" value="InterPro"/>
</dbReference>
<evidence type="ECO:0000256" key="4">
    <source>
        <dbReference type="SAM" id="MobiDB-lite"/>
    </source>
</evidence>
<feature type="region of interest" description="Disordered" evidence="4">
    <location>
        <begin position="1"/>
        <end position="33"/>
    </location>
</feature>
<feature type="compositionally biased region" description="Polar residues" evidence="4">
    <location>
        <begin position="925"/>
        <end position="940"/>
    </location>
</feature>
<reference evidence="6" key="1">
    <citation type="submission" date="2023-06" db="EMBL/GenBank/DDBJ databases">
        <title>Conoideocrella luteorostrata (Hypocreales: Clavicipitaceae), a potential biocontrol fungus for elongate hemlock scale in United States Christmas tree production areas.</title>
        <authorList>
            <person name="Barrett H."/>
            <person name="Lovett B."/>
            <person name="Macias A.M."/>
            <person name="Stajich J.E."/>
            <person name="Kasson M.T."/>
        </authorList>
    </citation>
    <scope>NUCLEOTIDE SEQUENCE</scope>
    <source>
        <strain evidence="6">ARSEF 14590</strain>
    </source>
</reference>
<evidence type="ECO:0000256" key="1">
    <source>
        <dbReference type="ARBA" id="ARBA00022723"/>
    </source>
</evidence>
<dbReference type="Pfam" id="PF04082">
    <property type="entry name" value="Fungal_trans"/>
    <property type="match status" value="1"/>
</dbReference>
<feature type="compositionally biased region" description="Polar residues" evidence="4">
    <location>
        <begin position="95"/>
        <end position="104"/>
    </location>
</feature>
<dbReference type="InterPro" id="IPR001138">
    <property type="entry name" value="Zn2Cys6_DnaBD"/>
</dbReference>
<keyword evidence="1" id="KW-0479">Metal-binding</keyword>
<keyword evidence="3" id="KW-0175">Coiled coil</keyword>
<sequence length="1108" mass="122052">MRQLHIQIPQLPRPGDVSNALGPDSATSSCADSSTILPFPRSAFDFSWVPEPHASRSPTASWPPRSSPSSASSAGYRYSFGARQQQLSAGHCAGTSPSPTSASKLQHPAGNGSGNGGSNGSSNSHGHGDSNVGSPASSFSPSTSAVAPPLLSLPGLAAINIHSAAPTSSTLQASSSSCSPTGASCVHSATAPSSPTSISPRTTKPPVKMPPRPAKRAANSCPASDDDAPTVGKPKLARLERGPEDFSSVVKNRLQSYSRTGQACDRCKVRKIRCDALPEGCSHCVNLSLECYVTDRVTGRTERRGYMQQLEREKNAMISHIRDLERLCAEKGVDVKPWEQSPTPAPSPSEADPSDSCTNGVPASTENWERYGSLWIKEGSSPPVLADAIIRQRIPRNEWRTRPEESHWGVVGDDAPLSSLKGTTLTLLGTTIETTSFDAPDVDEPPIEVDPSMPLYNKSAQAFLRSIMGVNPAVQVQLPNRDNAFMYAEWYFISIACFMPVLHKPTFMKLLRSTYDDPDFKPSVTQLVLVHMVFAHILFQFGVRNSQTLEQRNNFNDLSNKHYHFALSKMYDIYSSSEFEGLQGLVLIASHTRSFPKPGCGSMVANMALHRALELNLHRRASKPGEPTNLQNELRKRAFWCIMTVVVAINGKRGYPIPVSVQDFDTEFPEPIADELLSDDGVDTSRVLPCPYEVAICGYKIIPIVMEMYTNVFSVRRDQDNYKNVLAALEAQMDRWEAQLPDSMRLNPVKSHDQEMVGPLFARTFLLEFRLHIRHPSLAMTNDKDMIAENTRICEEAAREYLETVEHLSKMKALDTTWYQLSVYCVAILSMLVPQWERRFQISQEEVATLRKDMDRWMDIVKEMSTLLGCGTGMSTQIAQLIDRTMAWIEYDMEPKKKEGSFQASVVIKQEQQHPLQTILQHPPTEQQLHQSASYPQHSSIPPPESSHRNDPSKAYYPTSDPATSHATYPSLTYTDQQAPPDAHQTVPYQHDQTGLFYPATTAADHPAGHTQSGSLVSYGHHLGQQSSDVMWRTPWQNWSAAIADSQAQYSANALLTLGGAGAGRSAVVTPILTDTGMSQMLHSRGELPMVPQPAQWPLIMFDQTPQE</sequence>
<feature type="region of interest" description="Disordered" evidence="4">
    <location>
        <begin position="87"/>
        <end position="145"/>
    </location>
</feature>
<dbReference type="PANTHER" id="PTHR46910">
    <property type="entry name" value="TRANSCRIPTION FACTOR PDR1"/>
    <property type="match status" value="1"/>
</dbReference>
<feature type="region of interest" description="Disordered" evidence="4">
    <location>
        <begin position="52"/>
        <end position="75"/>
    </location>
</feature>
<feature type="region of interest" description="Disordered" evidence="4">
    <location>
        <begin position="925"/>
        <end position="988"/>
    </location>
</feature>
<proteinExistence type="predicted"/>
<dbReference type="InterPro" id="IPR007219">
    <property type="entry name" value="XnlR_reg_dom"/>
</dbReference>
<dbReference type="Proteomes" id="UP001251528">
    <property type="component" value="Unassembled WGS sequence"/>
</dbReference>
<evidence type="ECO:0000313" key="6">
    <source>
        <dbReference type="EMBL" id="KAK2595333.1"/>
    </source>
</evidence>
<evidence type="ECO:0000256" key="2">
    <source>
        <dbReference type="ARBA" id="ARBA00023242"/>
    </source>
</evidence>
<dbReference type="CDD" id="cd12148">
    <property type="entry name" value="fungal_TF_MHR"/>
    <property type="match status" value="1"/>
</dbReference>
<evidence type="ECO:0000313" key="7">
    <source>
        <dbReference type="Proteomes" id="UP001251528"/>
    </source>
</evidence>
<accession>A0AAJ0FXU4</accession>
<dbReference type="InterPro" id="IPR050987">
    <property type="entry name" value="AtrR-like"/>
</dbReference>
<name>A0AAJ0FXU4_9HYPO</name>
<feature type="compositionally biased region" description="Low complexity" evidence="4">
    <location>
        <begin position="188"/>
        <end position="206"/>
    </location>
</feature>
<dbReference type="GO" id="GO:0003677">
    <property type="term" value="F:DNA binding"/>
    <property type="evidence" value="ECO:0007669"/>
    <property type="project" value="InterPro"/>
</dbReference>